<feature type="domain" description="Ribonuclease A-domain" evidence="10">
    <location>
        <begin position="127"/>
        <end position="243"/>
    </location>
</feature>
<evidence type="ECO:0000259" key="10">
    <source>
        <dbReference type="SMART" id="SM00092"/>
    </source>
</evidence>
<reference evidence="12" key="1">
    <citation type="submission" date="2025-08" db="UniProtKB">
        <authorList>
            <consortium name="RefSeq"/>
        </authorList>
    </citation>
    <scope>IDENTIFICATION</scope>
</reference>
<accession>A0ABM3ES96</accession>
<dbReference type="PRINTS" id="PR00794">
    <property type="entry name" value="RIBONUCLEASE"/>
</dbReference>
<keyword evidence="4 8" id="KW-0540">Nuclease</keyword>
<dbReference type="Gene3D" id="3.10.130.10">
    <property type="entry name" value="Ribonuclease A-like domain"/>
    <property type="match status" value="1"/>
</dbReference>
<evidence type="ECO:0000256" key="6">
    <source>
        <dbReference type="ARBA" id="ARBA00022801"/>
    </source>
</evidence>
<comment type="subcellular location">
    <subcellularLocation>
        <location evidence="1">Secreted</location>
    </subcellularLocation>
</comment>
<evidence type="ECO:0000313" key="11">
    <source>
        <dbReference type="Proteomes" id="UP001652741"/>
    </source>
</evidence>
<feature type="chain" id="PRO_5044974257" evidence="8">
    <location>
        <begin position="26"/>
        <end position="251"/>
    </location>
</feature>
<keyword evidence="3" id="KW-0964">Secreted</keyword>
<dbReference type="PANTHER" id="PTHR11437">
    <property type="entry name" value="RIBONUCLEASE"/>
    <property type="match status" value="1"/>
</dbReference>
<dbReference type="SUPFAM" id="SSF54076">
    <property type="entry name" value="RNase A-like"/>
    <property type="match status" value="1"/>
</dbReference>
<dbReference type="InterPro" id="IPR036816">
    <property type="entry name" value="RNaseA-like_dom_sf"/>
</dbReference>
<comment type="similarity">
    <text evidence="2 8">Belongs to the pancreatic ribonuclease family.</text>
</comment>
<dbReference type="SMART" id="SM00092">
    <property type="entry name" value="RNAse_Pc"/>
    <property type="match status" value="1"/>
</dbReference>
<dbReference type="Proteomes" id="UP001652741">
    <property type="component" value="Chromosome ssa05"/>
</dbReference>
<evidence type="ECO:0000313" key="12">
    <source>
        <dbReference type="RefSeq" id="XP_045573925.1"/>
    </source>
</evidence>
<evidence type="ECO:0000256" key="9">
    <source>
        <dbReference type="SAM" id="MobiDB-lite"/>
    </source>
</evidence>
<proteinExistence type="inferred from homology"/>
<gene>
    <name evidence="12" type="primary">LOC106598396</name>
</gene>
<evidence type="ECO:0000256" key="7">
    <source>
        <dbReference type="ARBA" id="ARBA00023157"/>
    </source>
</evidence>
<evidence type="ECO:0000256" key="1">
    <source>
        <dbReference type="ARBA" id="ARBA00004613"/>
    </source>
</evidence>
<dbReference type="InterPro" id="IPR001427">
    <property type="entry name" value="RNaseA"/>
</dbReference>
<evidence type="ECO:0000256" key="4">
    <source>
        <dbReference type="ARBA" id="ARBA00022722"/>
    </source>
</evidence>
<dbReference type="PROSITE" id="PS00127">
    <property type="entry name" value="RNASE_PANCREATIC"/>
    <property type="match status" value="1"/>
</dbReference>
<evidence type="ECO:0000256" key="5">
    <source>
        <dbReference type="ARBA" id="ARBA00022759"/>
    </source>
</evidence>
<dbReference type="InterPro" id="IPR023411">
    <property type="entry name" value="RNaseA_AS"/>
</dbReference>
<evidence type="ECO:0000256" key="3">
    <source>
        <dbReference type="ARBA" id="ARBA00022525"/>
    </source>
</evidence>
<keyword evidence="5 8" id="KW-0255">Endonuclease</keyword>
<feature type="region of interest" description="Disordered" evidence="9">
    <location>
        <begin position="75"/>
        <end position="95"/>
    </location>
</feature>
<dbReference type="PANTHER" id="PTHR11437:SF10">
    <property type="entry name" value="ANGIOGENIN-RELATED"/>
    <property type="match status" value="1"/>
</dbReference>
<feature type="signal peptide" evidence="8">
    <location>
        <begin position="1"/>
        <end position="25"/>
    </location>
</feature>
<organism evidence="11 12">
    <name type="scientific">Salmo salar</name>
    <name type="common">Atlantic salmon</name>
    <dbReference type="NCBI Taxonomy" id="8030"/>
    <lineage>
        <taxon>Eukaryota</taxon>
        <taxon>Metazoa</taxon>
        <taxon>Chordata</taxon>
        <taxon>Craniata</taxon>
        <taxon>Vertebrata</taxon>
        <taxon>Euteleostomi</taxon>
        <taxon>Actinopterygii</taxon>
        <taxon>Neopterygii</taxon>
        <taxon>Teleostei</taxon>
        <taxon>Protacanthopterygii</taxon>
        <taxon>Salmoniformes</taxon>
        <taxon>Salmonidae</taxon>
        <taxon>Salmoninae</taxon>
        <taxon>Salmo</taxon>
    </lineage>
</organism>
<dbReference type="RefSeq" id="XP_045573925.1">
    <property type="nucleotide sequence ID" value="XM_045717969.1"/>
</dbReference>
<name>A0ABM3ES96_SALSA</name>
<keyword evidence="11" id="KW-1185">Reference proteome</keyword>
<keyword evidence="8" id="KW-0732">Signal</keyword>
<dbReference type="InterPro" id="IPR023412">
    <property type="entry name" value="RNaseA_domain"/>
</dbReference>
<protein>
    <submittedName>
        <fullName evidence="12">Ribonuclease-like 3</fullName>
    </submittedName>
</protein>
<dbReference type="Pfam" id="PF00074">
    <property type="entry name" value="RnaseA"/>
    <property type="match status" value="1"/>
</dbReference>
<keyword evidence="6 8" id="KW-0378">Hydrolase</keyword>
<sequence>MTIQWWGLLLDRWFHLACLPFHISAFNLDTDTKHVLRKNGDPGSLFGFSLALHQQLNPVNKKLFGTFYHTLGDRGHNHQDKTTQEGSLQTGVQGDQHLSSSQTDQVMTFQKAFLFLLLLCATVMADVNQQYNHFLKQHVDGEMTTLKCKSQMEILNLNRPDRKCKLKNTFILANPDQVQAICTGGGTLKGNNLVQSNKPFSVVICTHTGGESHPNCTYKGSSATKKVIIACDGKFPVHYDGDVDIGTTDGK</sequence>
<evidence type="ECO:0000256" key="2">
    <source>
        <dbReference type="ARBA" id="ARBA00005600"/>
    </source>
</evidence>
<dbReference type="GeneID" id="106598396"/>
<evidence type="ECO:0000256" key="8">
    <source>
        <dbReference type="RuleBase" id="RU000651"/>
    </source>
</evidence>
<dbReference type="CDD" id="cd06265">
    <property type="entry name" value="RNase_A_canonical"/>
    <property type="match status" value="1"/>
</dbReference>
<keyword evidence="7" id="KW-1015">Disulfide bond</keyword>
<feature type="compositionally biased region" description="Polar residues" evidence="9">
    <location>
        <begin position="84"/>
        <end position="95"/>
    </location>
</feature>